<reference evidence="10 11" key="2">
    <citation type="submission" date="2019-09" db="EMBL/GenBank/DDBJ databases">
        <authorList>
            <person name="Jin C."/>
        </authorList>
    </citation>
    <scope>NUCLEOTIDE SEQUENCE [LARGE SCALE GENOMIC DNA]</scope>
    <source>
        <strain evidence="10 11">BN140002</strain>
    </source>
</reference>
<dbReference type="EMBL" id="VUOA01000019">
    <property type="protein sequence ID" value="KAA2237336.1"/>
    <property type="molecule type" value="Genomic_DNA"/>
</dbReference>
<accession>A0A5B2VFE9</accession>
<dbReference type="AlphaFoldDB" id="A0A5B2VFE9"/>
<keyword evidence="11" id="KW-1185">Reference proteome</keyword>
<dbReference type="OrthoDB" id="7991996at2"/>
<gene>
    <name evidence="10" type="ORF">F0L46_10070</name>
</gene>
<comment type="caution">
    <text evidence="10">The sequence shown here is derived from an EMBL/GenBank/DDBJ whole genome shotgun (WGS) entry which is preliminary data.</text>
</comment>
<keyword evidence="7" id="KW-0067">ATP-binding</keyword>
<reference evidence="10 11" key="1">
    <citation type="submission" date="2019-09" db="EMBL/GenBank/DDBJ databases">
        <title>Salinarimonas rosea gen. nov., sp. nov., a new member of the a-2 subgroup of the Proteobacteria.</title>
        <authorList>
            <person name="Liu J."/>
        </authorList>
    </citation>
    <scope>NUCLEOTIDE SEQUENCE [LARGE SCALE GENOMIC DNA]</scope>
    <source>
        <strain evidence="10 11">BN140002</strain>
    </source>
</reference>
<evidence type="ECO:0000313" key="11">
    <source>
        <dbReference type="Proteomes" id="UP000323142"/>
    </source>
</evidence>
<keyword evidence="8" id="KW-1133">Transmembrane helix</keyword>
<dbReference type="Gene3D" id="3.30.450.20">
    <property type="entry name" value="PAS domain"/>
    <property type="match status" value="1"/>
</dbReference>
<feature type="transmembrane region" description="Helical" evidence="8">
    <location>
        <begin position="27"/>
        <end position="49"/>
    </location>
</feature>
<organism evidence="10 11">
    <name type="scientific">Salinarimonas soli</name>
    <dbReference type="NCBI Taxonomy" id="1638099"/>
    <lineage>
        <taxon>Bacteria</taxon>
        <taxon>Pseudomonadati</taxon>
        <taxon>Pseudomonadota</taxon>
        <taxon>Alphaproteobacteria</taxon>
        <taxon>Hyphomicrobiales</taxon>
        <taxon>Salinarimonadaceae</taxon>
        <taxon>Salinarimonas</taxon>
    </lineage>
</organism>
<dbReference type="SUPFAM" id="SSF55874">
    <property type="entry name" value="ATPase domain of HSP90 chaperone/DNA topoisomerase II/histidine kinase"/>
    <property type="match status" value="1"/>
</dbReference>
<keyword evidence="3" id="KW-0597">Phosphoprotein</keyword>
<keyword evidence="6" id="KW-0418">Kinase</keyword>
<dbReference type="InterPro" id="IPR036890">
    <property type="entry name" value="HATPase_C_sf"/>
</dbReference>
<dbReference type="PROSITE" id="PS50109">
    <property type="entry name" value="HIS_KIN"/>
    <property type="match status" value="1"/>
</dbReference>
<evidence type="ECO:0000259" key="9">
    <source>
        <dbReference type="PROSITE" id="PS50109"/>
    </source>
</evidence>
<keyword evidence="4" id="KW-0808">Transferase</keyword>
<protein>
    <recommendedName>
        <fullName evidence="2">histidine kinase</fullName>
        <ecNumber evidence="2">2.7.13.3</ecNumber>
    </recommendedName>
</protein>
<proteinExistence type="predicted"/>
<dbReference type="RefSeq" id="WP_149817047.1">
    <property type="nucleotide sequence ID" value="NZ_VUOA01000019.1"/>
</dbReference>
<dbReference type="CDD" id="cd18774">
    <property type="entry name" value="PDC2_HK_sensor"/>
    <property type="match status" value="1"/>
</dbReference>
<name>A0A5B2VFE9_9HYPH</name>
<dbReference type="GO" id="GO:0005524">
    <property type="term" value="F:ATP binding"/>
    <property type="evidence" value="ECO:0007669"/>
    <property type="project" value="UniProtKB-KW"/>
</dbReference>
<sequence>MKAAETTFEMEATRRRPEERRLALRTLYVLAVAALAALVPLILFAGLWLRSELAQSQRDMETYLADRVKALSQQVDAQMRQQLSLVTAVSALPSLDGPDPAAFLADASRLLTGGPRWHALTLVEVESGRTLVSAPQEAETGQPLTPSAELVRQVATSRQPAVRAFPPGTGTGGARPEQQIALYIPVIRNGTPGHVLVAAARASAVQDVLMAAATPELLTVVIDGSGRVLARSRGPDLTGQQANADLRGVIDERPTGVFAARTLDGQEVFTAFQRSPLTGWTAVAAMDRGRYAALSNRSTFATLAAGLLSLTLAAVLAIVLSYNVVQSRVNHERLAASRALSDLDARLLAATQDALAEQRKAATEREVLLREIYHRVKNNLQIVQSLLRLGARDLSPEQQEPFEAAVRRIGAMARVHTLLYNSPDLASVDLRDYLDDLTEEVASSFGAQERGIKVVLDAQPMRVPLDTAVPLAFIAVELLTNAFRHAFPGDRTGTVTVRSYLSGERGVLEVSDDGIGLPEARPGRRSLGLTIVTKLARQIEGELEMPPPGGSLARIAFPLDAKPAPPLPGIAKAAG</sequence>
<keyword evidence="8" id="KW-0472">Membrane</keyword>
<dbReference type="Gene3D" id="3.30.565.10">
    <property type="entry name" value="Histidine kinase-like ATPase, C-terminal domain"/>
    <property type="match status" value="1"/>
</dbReference>
<dbReference type="Proteomes" id="UP000323142">
    <property type="component" value="Unassembled WGS sequence"/>
</dbReference>
<comment type="catalytic activity">
    <reaction evidence="1">
        <text>ATP + protein L-histidine = ADP + protein N-phospho-L-histidine.</text>
        <dbReference type="EC" id="2.7.13.3"/>
    </reaction>
</comment>
<feature type="transmembrane region" description="Helical" evidence="8">
    <location>
        <begin position="300"/>
        <end position="322"/>
    </location>
</feature>
<evidence type="ECO:0000256" key="4">
    <source>
        <dbReference type="ARBA" id="ARBA00022679"/>
    </source>
</evidence>
<dbReference type="GO" id="GO:0004673">
    <property type="term" value="F:protein histidine kinase activity"/>
    <property type="evidence" value="ECO:0007669"/>
    <property type="project" value="UniProtKB-EC"/>
</dbReference>
<keyword evidence="5" id="KW-0547">Nucleotide-binding</keyword>
<dbReference type="Pfam" id="PF07568">
    <property type="entry name" value="HisKA_2"/>
    <property type="match status" value="1"/>
</dbReference>
<evidence type="ECO:0000256" key="6">
    <source>
        <dbReference type="ARBA" id="ARBA00022777"/>
    </source>
</evidence>
<keyword evidence="8" id="KW-0812">Transmembrane</keyword>
<dbReference type="SMART" id="SM00911">
    <property type="entry name" value="HWE_HK"/>
    <property type="match status" value="1"/>
</dbReference>
<evidence type="ECO:0000313" key="10">
    <source>
        <dbReference type="EMBL" id="KAA2237336.1"/>
    </source>
</evidence>
<dbReference type="Pfam" id="PF02518">
    <property type="entry name" value="HATPase_c"/>
    <property type="match status" value="1"/>
</dbReference>
<dbReference type="InterPro" id="IPR011495">
    <property type="entry name" value="Sig_transdc_His_kin_sub2_dim/P"/>
</dbReference>
<evidence type="ECO:0000256" key="1">
    <source>
        <dbReference type="ARBA" id="ARBA00000085"/>
    </source>
</evidence>
<evidence type="ECO:0000256" key="5">
    <source>
        <dbReference type="ARBA" id="ARBA00022741"/>
    </source>
</evidence>
<dbReference type="EC" id="2.7.13.3" evidence="2"/>
<evidence type="ECO:0000256" key="3">
    <source>
        <dbReference type="ARBA" id="ARBA00022553"/>
    </source>
</evidence>
<dbReference type="InterPro" id="IPR011102">
    <property type="entry name" value="Sig_transdc_His_kinase_HWE"/>
</dbReference>
<evidence type="ECO:0000256" key="7">
    <source>
        <dbReference type="ARBA" id="ARBA00022840"/>
    </source>
</evidence>
<dbReference type="InterPro" id="IPR005467">
    <property type="entry name" value="His_kinase_dom"/>
</dbReference>
<dbReference type="InterPro" id="IPR003594">
    <property type="entry name" value="HATPase_dom"/>
</dbReference>
<dbReference type="SMART" id="SM00387">
    <property type="entry name" value="HATPase_c"/>
    <property type="match status" value="1"/>
</dbReference>
<evidence type="ECO:0000256" key="2">
    <source>
        <dbReference type="ARBA" id="ARBA00012438"/>
    </source>
</evidence>
<dbReference type="PANTHER" id="PTHR41523:SF8">
    <property type="entry name" value="ETHYLENE RESPONSE SENSOR PROTEIN"/>
    <property type="match status" value="1"/>
</dbReference>
<dbReference type="PANTHER" id="PTHR41523">
    <property type="entry name" value="TWO-COMPONENT SYSTEM SENSOR PROTEIN"/>
    <property type="match status" value="1"/>
</dbReference>
<evidence type="ECO:0000256" key="8">
    <source>
        <dbReference type="SAM" id="Phobius"/>
    </source>
</evidence>
<feature type="domain" description="Histidine kinase" evidence="9">
    <location>
        <begin position="371"/>
        <end position="561"/>
    </location>
</feature>